<protein>
    <submittedName>
        <fullName evidence="1">Uncharacterized protein</fullName>
    </submittedName>
</protein>
<name>A0A6V7TQ51_MELEN</name>
<reference evidence="1 2" key="1">
    <citation type="submission" date="2020-08" db="EMBL/GenBank/DDBJ databases">
        <authorList>
            <person name="Koutsovoulos G."/>
            <person name="Danchin GJ E."/>
        </authorList>
    </citation>
    <scope>NUCLEOTIDE SEQUENCE [LARGE SCALE GENOMIC DNA]</scope>
</reference>
<evidence type="ECO:0000313" key="1">
    <source>
        <dbReference type="EMBL" id="CAD2130718.1"/>
    </source>
</evidence>
<comment type="caution">
    <text evidence="1">The sequence shown here is derived from an EMBL/GenBank/DDBJ whole genome shotgun (WGS) entry which is preliminary data.</text>
</comment>
<gene>
    <name evidence="1" type="ORF">MENT_LOCUS3097</name>
</gene>
<accession>A0A6V7TQ51</accession>
<sequence length="40" mass="4516">MRSLLELKMNGFSTNQNIVGIILYTAVEKSLAPSFLKKIF</sequence>
<proteinExistence type="predicted"/>
<dbReference type="AlphaFoldDB" id="A0A6V7TQ51"/>
<dbReference type="Proteomes" id="UP000580250">
    <property type="component" value="Unassembled WGS sequence"/>
</dbReference>
<organism evidence="1 2">
    <name type="scientific">Meloidogyne enterolobii</name>
    <name type="common">Root-knot nematode worm</name>
    <name type="synonym">Meloidogyne mayaguensis</name>
    <dbReference type="NCBI Taxonomy" id="390850"/>
    <lineage>
        <taxon>Eukaryota</taxon>
        <taxon>Metazoa</taxon>
        <taxon>Ecdysozoa</taxon>
        <taxon>Nematoda</taxon>
        <taxon>Chromadorea</taxon>
        <taxon>Rhabditida</taxon>
        <taxon>Tylenchina</taxon>
        <taxon>Tylenchomorpha</taxon>
        <taxon>Tylenchoidea</taxon>
        <taxon>Meloidogynidae</taxon>
        <taxon>Meloidogyninae</taxon>
        <taxon>Meloidogyne</taxon>
    </lineage>
</organism>
<evidence type="ECO:0000313" key="2">
    <source>
        <dbReference type="Proteomes" id="UP000580250"/>
    </source>
</evidence>
<dbReference type="EMBL" id="CAJEWN010000009">
    <property type="protein sequence ID" value="CAD2130718.1"/>
    <property type="molecule type" value="Genomic_DNA"/>
</dbReference>